<evidence type="ECO:0000256" key="1">
    <source>
        <dbReference type="SAM" id="MobiDB-lite"/>
    </source>
</evidence>
<dbReference type="PaxDb" id="65489-OBART05G12840.1"/>
<organism evidence="2">
    <name type="scientific">Oryza barthii</name>
    <dbReference type="NCBI Taxonomy" id="65489"/>
    <lineage>
        <taxon>Eukaryota</taxon>
        <taxon>Viridiplantae</taxon>
        <taxon>Streptophyta</taxon>
        <taxon>Embryophyta</taxon>
        <taxon>Tracheophyta</taxon>
        <taxon>Spermatophyta</taxon>
        <taxon>Magnoliopsida</taxon>
        <taxon>Liliopsida</taxon>
        <taxon>Poales</taxon>
        <taxon>Poaceae</taxon>
        <taxon>BOP clade</taxon>
        <taxon>Oryzoideae</taxon>
        <taxon>Oryzeae</taxon>
        <taxon>Oryzinae</taxon>
        <taxon>Oryza</taxon>
    </lineage>
</organism>
<dbReference type="HOGENOM" id="CLU_152815_0_0_1"/>
<reference evidence="2" key="1">
    <citation type="journal article" date="2009" name="Rice">
        <title>De Novo Next Generation Sequencing of Plant Genomes.</title>
        <authorList>
            <person name="Rounsley S."/>
            <person name="Marri P.R."/>
            <person name="Yu Y."/>
            <person name="He R."/>
            <person name="Sisneros N."/>
            <person name="Goicoechea J.L."/>
            <person name="Lee S.J."/>
            <person name="Angelova A."/>
            <person name="Kudrna D."/>
            <person name="Luo M."/>
            <person name="Affourtit J."/>
            <person name="Desany B."/>
            <person name="Knight J."/>
            <person name="Niazi F."/>
            <person name="Egholm M."/>
            <person name="Wing R.A."/>
        </authorList>
    </citation>
    <scope>NUCLEOTIDE SEQUENCE [LARGE SCALE GENOMIC DNA]</scope>
    <source>
        <strain evidence="2">cv. IRGC 105608</strain>
    </source>
</reference>
<dbReference type="Proteomes" id="UP000026960">
    <property type="component" value="Chromosome 5"/>
</dbReference>
<evidence type="ECO:0000313" key="3">
    <source>
        <dbReference type="Proteomes" id="UP000026960"/>
    </source>
</evidence>
<accession>A0A0D3G6F4</accession>
<dbReference type="EnsemblPlants" id="OBART05G12840.1">
    <property type="protein sequence ID" value="OBART05G12840.1"/>
    <property type="gene ID" value="OBART05G12840"/>
</dbReference>
<dbReference type="AlphaFoldDB" id="A0A0D3G6F4"/>
<sequence>MAVGEPMLSRKHPRPQQRGSRSSHTELRIPPRRHHSWHRHRLVAIHDSAFVPNPLPSTSASPNYLYPPPSACSCLPHPTATALVRRRQLSALLSCLCPYPPPPAAFAPNRLDVDALPSSSSSYLHHYPPLPAVSTPACYS</sequence>
<feature type="region of interest" description="Disordered" evidence="1">
    <location>
        <begin position="1"/>
        <end position="35"/>
    </location>
</feature>
<keyword evidence="3" id="KW-1185">Reference proteome</keyword>
<proteinExistence type="predicted"/>
<evidence type="ECO:0000313" key="2">
    <source>
        <dbReference type="EnsemblPlants" id="OBART05G12840.1"/>
    </source>
</evidence>
<name>A0A0D3G6F4_9ORYZ</name>
<protein>
    <submittedName>
        <fullName evidence="2">Uncharacterized protein</fullName>
    </submittedName>
</protein>
<reference evidence="2" key="2">
    <citation type="submission" date="2015-03" db="UniProtKB">
        <authorList>
            <consortium name="EnsemblPlants"/>
        </authorList>
    </citation>
    <scope>IDENTIFICATION</scope>
</reference>
<dbReference type="Gramene" id="OBART05G12840.1">
    <property type="protein sequence ID" value="OBART05G12840.1"/>
    <property type="gene ID" value="OBART05G12840"/>
</dbReference>